<dbReference type="CDD" id="cd18588">
    <property type="entry name" value="ABC_6TM_CyaB_HlyB_like"/>
    <property type="match status" value="1"/>
</dbReference>
<evidence type="ECO:0000313" key="14">
    <source>
        <dbReference type="EMBL" id="EFE27661.1"/>
    </source>
</evidence>
<keyword evidence="9 10" id="KW-0472">Membrane</keyword>
<name>D6GTZ0_FILAD</name>
<evidence type="ECO:0000256" key="9">
    <source>
        <dbReference type="ARBA" id="ARBA00023136"/>
    </source>
</evidence>
<evidence type="ECO:0000256" key="4">
    <source>
        <dbReference type="ARBA" id="ARBA00022692"/>
    </source>
</evidence>
<dbReference type="PANTHER" id="PTHR24221:SF647">
    <property type="entry name" value="BLL6336 PROTEIN"/>
    <property type="match status" value="1"/>
</dbReference>
<evidence type="ECO:0000256" key="3">
    <source>
        <dbReference type="ARBA" id="ARBA00022475"/>
    </source>
</evidence>
<dbReference type="InterPro" id="IPR010132">
    <property type="entry name" value="ATPase_T1SS_HlyB"/>
</dbReference>
<evidence type="ECO:0000313" key="15">
    <source>
        <dbReference type="Proteomes" id="UP000007468"/>
    </source>
</evidence>
<dbReference type="GO" id="GO:0006508">
    <property type="term" value="P:proteolysis"/>
    <property type="evidence" value="ECO:0007669"/>
    <property type="project" value="InterPro"/>
</dbReference>
<keyword evidence="4 10" id="KW-0812">Transmembrane</keyword>
<dbReference type="InterPro" id="IPR017871">
    <property type="entry name" value="ABC_transporter-like_CS"/>
</dbReference>
<evidence type="ECO:0000259" key="11">
    <source>
        <dbReference type="PROSITE" id="PS50893"/>
    </source>
</evidence>
<evidence type="ECO:0000256" key="2">
    <source>
        <dbReference type="ARBA" id="ARBA00022448"/>
    </source>
</evidence>
<dbReference type="SMART" id="SM00382">
    <property type="entry name" value="AAA"/>
    <property type="match status" value="1"/>
</dbReference>
<keyword evidence="2" id="KW-0813">Transport</keyword>
<dbReference type="InterPro" id="IPR036640">
    <property type="entry name" value="ABC1_TM_sf"/>
</dbReference>
<dbReference type="InterPro" id="IPR003439">
    <property type="entry name" value="ABC_transporter-like_ATP-bd"/>
</dbReference>
<dbReference type="SUPFAM" id="SSF52540">
    <property type="entry name" value="P-loop containing nucleoside triphosphate hydrolases"/>
    <property type="match status" value="1"/>
</dbReference>
<dbReference type="STRING" id="546269.HMPREF0389_01580"/>
<dbReference type="SUPFAM" id="SSF90123">
    <property type="entry name" value="ABC transporter transmembrane region"/>
    <property type="match status" value="1"/>
</dbReference>
<dbReference type="PATRIC" id="fig|546269.5.peg.754"/>
<feature type="domain" description="Peptidase C39" evidence="13">
    <location>
        <begin position="12"/>
        <end position="132"/>
    </location>
</feature>
<protein>
    <submittedName>
        <fullName evidence="14">Type I secretion system ATPase</fullName>
    </submittedName>
</protein>
<dbReference type="RefSeq" id="WP_014262365.1">
    <property type="nucleotide sequence ID" value="NC_016630.1"/>
</dbReference>
<organism evidence="14 15">
    <name type="scientific">Filifactor alocis (strain ATCC 35896 / CCUG 47790 / D40 B5)</name>
    <name type="common">Fusobacterium alocis</name>
    <dbReference type="NCBI Taxonomy" id="546269"/>
    <lineage>
        <taxon>Bacteria</taxon>
        <taxon>Bacillati</taxon>
        <taxon>Bacillota</taxon>
        <taxon>Clostridia</taxon>
        <taxon>Peptostreptococcales</taxon>
        <taxon>Filifactoraceae</taxon>
        <taxon>Filifactor</taxon>
    </lineage>
</organism>
<dbReference type="PROSITE" id="PS50929">
    <property type="entry name" value="ABC_TM1F"/>
    <property type="match status" value="1"/>
</dbReference>
<dbReference type="PROSITE" id="PS50893">
    <property type="entry name" value="ABC_TRANSPORTER_2"/>
    <property type="match status" value="1"/>
</dbReference>
<keyword evidence="6" id="KW-0645">Protease</keyword>
<evidence type="ECO:0000259" key="13">
    <source>
        <dbReference type="PROSITE" id="PS50990"/>
    </source>
</evidence>
<dbReference type="PROSITE" id="PS50990">
    <property type="entry name" value="PEPTIDASE_C39"/>
    <property type="match status" value="1"/>
</dbReference>
<comment type="subcellular location">
    <subcellularLocation>
        <location evidence="1">Cell membrane</location>
        <topology evidence="1">Multi-pass membrane protein</topology>
    </subcellularLocation>
</comment>
<dbReference type="GO" id="GO:0034040">
    <property type="term" value="F:ATPase-coupled lipid transmembrane transporter activity"/>
    <property type="evidence" value="ECO:0007669"/>
    <property type="project" value="TreeGrafter"/>
</dbReference>
<evidence type="ECO:0000256" key="8">
    <source>
        <dbReference type="ARBA" id="ARBA00022989"/>
    </source>
</evidence>
<feature type="domain" description="ABC transmembrane type-1" evidence="12">
    <location>
        <begin position="163"/>
        <end position="442"/>
    </location>
</feature>
<dbReference type="NCBIfam" id="TIGR01846">
    <property type="entry name" value="type_I_sec_HlyB"/>
    <property type="match status" value="1"/>
</dbReference>
<dbReference type="GO" id="GO:0030253">
    <property type="term" value="P:protein secretion by the type I secretion system"/>
    <property type="evidence" value="ECO:0007669"/>
    <property type="project" value="InterPro"/>
</dbReference>
<dbReference type="Pfam" id="PF03412">
    <property type="entry name" value="Peptidase_C39"/>
    <property type="match status" value="1"/>
</dbReference>
<dbReference type="Pfam" id="PF00664">
    <property type="entry name" value="ABC_membrane"/>
    <property type="match status" value="1"/>
</dbReference>
<dbReference type="AlphaFoldDB" id="D6GTZ0"/>
<dbReference type="InterPro" id="IPR003593">
    <property type="entry name" value="AAA+_ATPase"/>
</dbReference>
<evidence type="ECO:0000256" key="10">
    <source>
        <dbReference type="SAM" id="Phobius"/>
    </source>
</evidence>
<evidence type="ECO:0000256" key="1">
    <source>
        <dbReference type="ARBA" id="ARBA00004651"/>
    </source>
</evidence>
<dbReference type="Gene3D" id="1.20.1560.10">
    <property type="entry name" value="ABC transporter type 1, transmembrane domain"/>
    <property type="match status" value="1"/>
</dbReference>
<dbReference type="PROSITE" id="PS00211">
    <property type="entry name" value="ABC_TRANSPORTER_1"/>
    <property type="match status" value="1"/>
</dbReference>
<dbReference type="PANTHER" id="PTHR24221">
    <property type="entry name" value="ATP-BINDING CASSETTE SUB-FAMILY B"/>
    <property type="match status" value="1"/>
</dbReference>
<dbReference type="Proteomes" id="UP000007468">
    <property type="component" value="Chromosome"/>
</dbReference>
<dbReference type="FunFam" id="3.40.50.300:FF:000299">
    <property type="entry name" value="ABC transporter ATP-binding protein/permease"/>
    <property type="match status" value="1"/>
</dbReference>
<dbReference type="Gene3D" id="3.40.50.300">
    <property type="entry name" value="P-loop containing nucleotide triphosphate hydrolases"/>
    <property type="match status" value="1"/>
</dbReference>
<dbReference type="InterPro" id="IPR005074">
    <property type="entry name" value="Peptidase_C39"/>
</dbReference>
<keyword evidence="6" id="KW-0788">Thiol protease</keyword>
<feature type="transmembrane region" description="Helical" evidence="10">
    <location>
        <begin position="270"/>
        <end position="295"/>
    </location>
</feature>
<dbReference type="InterPro" id="IPR027417">
    <property type="entry name" value="P-loop_NTPase"/>
</dbReference>
<keyword evidence="8 10" id="KW-1133">Transmembrane helix</keyword>
<keyword evidence="5" id="KW-0547">Nucleotide-binding</keyword>
<dbReference type="GO" id="GO:0016887">
    <property type="term" value="F:ATP hydrolysis activity"/>
    <property type="evidence" value="ECO:0007669"/>
    <property type="project" value="InterPro"/>
</dbReference>
<dbReference type="GO" id="GO:0005524">
    <property type="term" value="F:ATP binding"/>
    <property type="evidence" value="ECO:0007669"/>
    <property type="project" value="UniProtKB-KW"/>
</dbReference>
<reference evidence="15" key="1">
    <citation type="submission" date="2010-12" db="EMBL/GenBank/DDBJ databases">
        <title>The genome sequence of Filifactor alocis strain ATCC 35896.</title>
        <authorList>
            <consortium name="The Broad Institute Genome Sequencing Platform"/>
            <person name="Ward D."/>
            <person name="Earl A."/>
            <person name="Feldgarden M."/>
            <person name="Young S.K."/>
            <person name="Gargeya S."/>
            <person name="Zeng Q."/>
            <person name="Alvarado L."/>
            <person name="Berlin A."/>
            <person name="Bochicchio J."/>
            <person name="Chapman S.B."/>
            <person name="Chen Z."/>
            <person name="Freedman E."/>
            <person name="Gellesch M."/>
            <person name="Goldberg J."/>
            <person name="Griggs A."/>
            <person name="Gujja S."/>
            <person name="Heilman E."/>
            <person name="Heiman D."/>
            <person name="Howarth C."/>
            <person name="Mehta T."/>
            <person name="Neiman D."/>
            <person name="Pearson M."/>
            <person name="Roberts A."/>
            <person name="Saif S."/>
            <person name="Shea T."/>
            <person name="Shenoy N."/>
            <person name="Sisk P."/>
            <person name="Stolte C."/>
            <person name="Sykes S."/>
            <person name="White J."/>
            <person name="Yandava C."/>
            <person name="Izard J."/>
            <person name="Blanton J.M."/>
            <person name="Baranova O.V."/>
            <person name="Tanner A.C."/>
            <person name="Dewhirst F.E."/>
            <person name="Haas B."/>
            <person name="Nusbaum C."/>
            <person name="Birren B."/>
        </authorList>
    </citation>
    <scope>NUCLEOTIDE SEQUENCE [LARGE SCALE GENOMIC DNA]</scope>
    <source>
        <strain evidence="15">ATCC 35896 / D40 B5</strain>
    </source>
</reference>
<dbReference type="EMBL" id="CP002390">
    <property type="protein sequence ID" value="EFE27661.1"/>
    <property type="molecule type" value="Genomic_DNA"/>
</dbReference>
<keyword evidence="3" id="KW-1003">Cell membrane</keyword>
<dbReference type="eggNOG" id="COG2274">
    <property type="taxonomic scope" value="Bacteria"/>
</dbReference>
<feature type="transmembrane region" description="Helical" evidence="10">
    <location>
        <begin position="197"/>
        <end position="217"/>
    </location>
</feature>
<dbReference type="KEGG" id="faa:HMPREF0389_01580"/>
<sequence>MSLEQQYQRDIEMDGALDTGMECFLSIAKYHEIDVNANQIRHALAIEEKMEIYDIVKAAQEIKLKSKIAQITYEEIEKMVLPAIIQKQDNTFFMIAKADREKVLCLFPDKQAPVILQREEFEQLWNHKIVLFTKKYWKNADVKFGLKWFLPDIIKYKQQFLQVLVAALTIQILGIFTPMMIQVVIDKVLVHNAMNTLNVLAIALVVIGIFETIMSIAKNYVFTDTASKIDVLLSARLFKHLFSLPFRYFEIRRVGDTIARVRELETIRQFLTGAPLNTLLDTAFIIVYIIVMFFYSTTLTWIVILSMPLFVLLSAVVTPIFRTRLEERFNTGAHAQSYLVESVTGVQTIKAFALEPKIQRKWEDFQAEYIKCSFKTSVLAGNAGAIGQFIQKTFDILVLYFGAKLVIDNQLSVGQLIAFRMLSSRVSGPVLRLVQVWQEFQQTGISIERLGDIFNSKSEPSVDPSKVSLPEIKGEIRFEKVRFRYDVQSSEVIRDMSFTINPGEIVGIVGRSGSGKSTISKLIQRLYIPEMGKILIDGADISLVDPSWLRRQIGVVLQENFLFNATIKENISVHKPGASMEEIIEIAKIAGAHDFILEFPNGYNTMVGENGTGLSGGQKQRIAIARALLSNPRILIFDEATSALDYESESIIQQNLKKICQGRTVIIIAHRLSTIKDADKIMAIDKGQLVEFDTGANLLAQKGLYYYLHTQQEKGL</sequence>
<dbReference type="InterPro" id="IPR011527">
    <property type="entry name" value="ABC1_TM_dom"/>
</dbReference>
<keyword evidence="6" id="KW-0378">Hydrolase</keyword>
<proteinExistence type="predicted"/>
<evidence type="ECO:0000256" key="6">
    <source>
        <dbReference type="ARBA" id="ARBA00022807"/>
    </source>
</evidence>
<dbReference type="GO" id="GO:0030256">
    <property type="term" value="C:type I protein secretion system complex"/>
    <property type="evidence" value="ECO:0007669"/>
    <property type="project" value="InterPro"/>
</dbReference>
<gene>
    <name evidence="14" type="ordered locus">HMPREF0389_01580</name>
</gene>
<feature type="transmembrane region" description="Helical" evidence="10">
    <location>
        <begin position="163"/>
        <end position="185"/>
    </location>
</feature>
<dbReference type="InterPro" id="IPR039421">
    <property type="entry name" value="Type_1_exporter"/>
</dbReference>
<dbReference type="GO" id="GO:0140359">
    <property type="term" value="F:ABC-type transporter activity"/>
    <property type="evidence" value="ECO:0007669"/>
    <property type="project" value="InterPro"/>
</dbReference>
<accession>D6GTZ0</accession>
<keyword evidence="7" id="KW-0067">ATP-binding</keyword>
<evidence type="ECO:0000256" key="7">
    <source>
        <dbReference type="ARBA" id="ARBA00022840"/>
    </source>
</evidence>
<evidence type="ECO:0000256" key="5">
    <source>
        <dbReference type="ARBA" id="ARBA00022741"/>
    </source>
</evidence>
<dbReference type="Gene3D" id="3.90.70.10">
    <property type="entry name" value="Cysteine proteinases"/>
    <property type="match status" value="1"/>
</dbReference>
<feature type="domain" description="ABC transporter" evidence="11">
    <location>
        <begin position="476"/>
        <end position="711"/>
    </location>
</feature>
<dbReference type="GO" id="GO:0008234">
    <property type="term" value="F:cysteine-type peptidase activity"/>
    <property type="evidence" value="ECO:0007669"/>
    <property type="project" value="UniProtKB-KW"/>
</dbReference>
<dbReference type="Pfam" id="PF00005">
    <property type="entry name" value="ABC_tran"/>
    <property type="match status" value="1"/>
</dbReference>
<keyword evidence="15" id="KW-1185">Reference proteome</keyword>
<dbReference type="GO" id="GO:0005886">
    <property type="term" value="C:plasma membrane"/>
    <property type="evidence" value="ECO:0007669"/>
    <property type="project" value="UniProtKB-SubCell"/>
</dbReference>
<evidence type="ECO:0000259" key="12">
    <source>
        <dbReference type="PROSITE" id="PS50929"/>
    </source>
</evidence>